<gene>
    <name evidence="1" type="ORF">K1T71_006458</name>
</gene>
<dbReference type="Proteomes" id="UP000824533">
    <property type="component" value="Linkage Group LG11"/>
</dbReference>
<evidence type="ECO:0000313" key="2">
    <source>
        <dbReference type="Proteomes" id="UP000824533"/>
    </source>
</evidence>
<comment type="caution">
    <text evidence="1">The sequence shown here is derived from an EMBL/GenBank/DDBJ whole genome shotgun (WGS) entry which is preliminary data.</text>
</comment>
<keyword evidence="2" id="KW-1185">Reference proteome</keyword>
<accession>A0ACC1D128</accession>
<name>A0ACC1D128_9NEOP</name>
<dbReference type="EMBL" id="CM034397">
    <property type="protein sequence ID" value="KAJ0177585.1"/>
    <property type="molecule type" value="Genomic_DNA"/>
</dbReference>
<protein>
    <submittedName>
        <fullName evidence="1">Uncharacterized protein</fullName>
    </submittedName>
</protein>
<sequence length="502" mass="54803">MVVKMSKVPYEEALNMTGFSKFNLLLFTLCCSIIVAMVFELYSVSYLVPASVCELGTTSAQQGLMAGLPLVGVILTSHIWGYLADTKGRKKMLVFSMTIGFVFGSAAALSPNWMVLSVFKFLSSAAVSGASALALALLGECTPASRRSTLLLLTTSALLSCTGVMAVLSIPILPMKFSYYIPYLNIDFNSWRLLNLIFSFPCLLNAFGAALAFESPKYLLSIGEDKKALDILKAIFVMNSGKDSELYQVESVVLDESSAKPIEGFWASIAEQTLPLFRKPLLKSTILLGVLFIVVFSCINPFLVWLPFMVDAFMSSVEKGHVHMTLCEMMRLARNDTSIKEPTDCSMNQFAMTMVFGICVMLAVLNAVASGAIHIVGKRRLYIGIQIVSAVAALGINFSSIWPLSATLFIILLADIINFGFLSSFTVDVYPTFVKAKGVCLMFMLGRGSTILAINILKNLLENNCEAAFYLFSAFTLLAGILGLCLPADRSLFEPRKEETKI</sequence>
<evidence type="ECO:0000313" key="1">
    <source>
        <dbReference type="EMBL" id="KAJ0177585.1"/>
    </source>
</evidence>
<organism evidence="1 2">
    <name type="scientific">Dendrolimus kikuchii</name>
    <dbReference type="NCBI Taxonomy" id="765133"/>
    <lineage>
        <taxon>Eukaryota</taxon>
        <taxon>Metazoa</taxon>
        <taxon>Ecdysozoa</taxon>
        <taxon>Arthropoda</taxon>
        <taxon>Hexapoda</taxon>
        <taxon>Insecta</taxon>
        <taxon>Pterygota</taxon>
        <taxon>Neoptera</taxon>
        <taxon>Endopterygota</taxon>
        <taxon>Lepidoptera</taxon>
        <taxon>Glossata</taxon>
        <taxon>Ditrysia</taxon>
        <taxon>Bombycoidea</taxon>
        <taxon>Lasiocampidae</taxon>
        <taxon>Dendrolimus</taxon>
    </lineage>
</organism>
<reference evidence="1 2" key="1">
    <citation type="journal article" date="2021" name="Front. Genet.">
        <title>Chromosome-Level Genome Assembly Reveals Significant Gene Expansion in the Toll and IMD Signaling Pathways of Dendrolimus kikuchii.</title>
        <authorList>
            <person name="Zhou J."/>
            <person name="Wu P."/>
            <person name="Xiong Z."/>
            <person name="Liu N."/>
            <person name="Zhao N."/>
            <person name="Ji M."/>
            <person name="Qiu Y."/>
            <person name="Yang B."/>
        </authorList>
    </citation>
    <scope>NUCLEOTIDE SEQUENCE [LARGE SCALE GENOMIC DNA]</scope>
    <source>
        <strain evidence="1">Ann1</strain>
    </source>
</reference>
<proteinExistence type="predicted"/>